<accession>A0A811V6V9</accession>
<evidence type="ECO:0000313" key="1">
    <source>
        <dbReference type="EMBL" id="CAD7006624.1"/>
    </source>
</evidence>
<dbReference type="AlphaFoldDB" id="A0A811V6V9"/>
<sequence>HQQLRERLLANHYTDFSTEPKAKGAEGQSAVGGEQAARRLFQGAAVNVGVRCAVSCGDCVASLLYCTFSYSFLMGRTSFTQSCHGRRTTRES</sequence>
<comment type="caution">
    <text evidence="1">The sequence shown here is derived from an EMBL/GenBank/DDBJ whole genome shotgun (WGS) entry which is preliminary data.</text>
</comment>
<reference evidence="1" key="1">
    <citation type="submission" date="2020-11" db="EMBL/GenBank/DDBJ databases">
        <authorList>
            <person name="Whitehead M."/>
        </authorList>
    </citation>
    <scope>NUCLEOTIDE SEQUENCE</scope>
    <source>
        <strain evidence="1">EGII</strain>
    </source>
</reference>
<name>A0A811V6V9_CERCA</name>
<dbReference type="Proteomes" id="UP000606786">
    <property type="component" value="Unassembled WGS sequence"/>
</dbReference>
<dbReference type="EMBL" id="CAJHJT010000034">
    <property type="protein sequence ID" value="CAD7006624.1"/>
    <property type="molecule type" value="Genomic_DNA"/>
</dbReference>
<proteinExistence type="predicted"/>
<keyword evidence="2" id="KW-1185">Reference proteome</keyword>
<feature type="non-terminal residue" evidence="1">
    <location>
        <position position="1"/>
    </location>
</feature>
<protein>
    <submittedName>
        <fullName evidence="1">(Mediterranean fruit fly) hypothetical protein</fullName>
    </submittedName>
</protein>
<evidence type="ECO:0000313" key="2">
    <source>
        <dbReference type="Proteomes" id="UP000606786"/>
    </source>
</evidence>
<gene>
    <name evidence="1" type="ORF">CCAP1982_LOCUS14931</name>
</gene>
<organism evidence="1 2">
    <name type="scientific">Ceratitis capitata</name>
    <name type="common">Mediterranean fruit fly</name>
    <name type="synonym">Tephritis capitata</name>
    <dbReference type="NCBI Taxonomy" id="7213"/>
    <lineage>
        <taxon>Eukaryota</taxon>
        <taxon>Metazoa</taxon>
        <taxon>Ecdysozoa</taxon>
        <taxon>Arthropoda</taxon>
        <taxon>Hexapoda</taxon>
        <taxon>Insecta</taxon>
        <taxon>Pterygota</taxon>
        <taxon>Neoptera</taxon>
        <taxon>Endopterygota</taxon>
        <taxon>Diptera</taxon>
        <taxon>Brachycera</taxon>
        <taxon>Muscomorpha</taxon>
        <taxon>Tephritoidea</taxon>
        <taxon>Tephritidae</taxon>
        <taxon>Ceratitis</taxon>
        <taxon>Ceratitis</taxon>
    </lineage>
</organism>